<dbReference type="AlphaFoldDB" id="A0A1R1XWE0"/>
<proteinExistence type="predicted"/>
<dbReference type="OrthoDB" id="5549748at2759"/>
<protein>
    <recommendedName>
        <fullName evidence="1">BAR domain-containing protein</fullName>
    </recommendedName>
</protein>
<accession>A0A1R1XWE0</accession>
<keyword evidence="3" id="KW-1185">Reference proteome</keyword>
<dbReference type="InterPro" id="IPR027267">
    <property type="entry name" value="AH/BAR_dom_sf"/>
</dbReference>
<dbReference type="Proteomes" id="UP000187429">
    <property type="component" value="Unassembled WGS sequence"/>
</dbReference>
<dbReference type="Pfam" id="PF03114">
    <property type="entry name" value="BAR"/>
    <property type="match status" value="1"/>
</dbReference>
<evidence type="ECO:0000313" key="3">
    <source>
        <dbReference type="Proteomes" id="UP000187429"/>
    </source>
</evidence>
<dbReference type="InterPro" id="IPR004148">
    <property type="entry name" value="BAR_dom"/>
</dbReference>
<dbReference type="EMBL" id="LSSM01003159">
    <property type="protein sequence ID" value="OMJ18885.1"/>
    <property type="molecule type" value="Genomic_DNA"/>
</dbReference>
<name>A0A1R1XWE0_9FUNG</name>
<feature type="domain" description="BAR" evidence="1">
    <location>
        <begin position="91"/>
        <end position="263"/>
    </location>
</feature>
<evidence type="ECO:0000313" key="2">
    <source>
        <dbReference type="EMBL" id="OMJ18885.1"/>
    </source>
</evidence>
<evidence type="ECO:0000259" key="1">
    <source>
        <dbReference type="Pfam" id="PF03114"/>
    </source>
</evidence>
<comment type="caution">
    <text evidence="2">The sequence shown here is derived from an EMBL/GenBank/DDBJ whole genome shotgun (WGS) entry which is preliminary data.</text>
</comment>
<dbReference type="SUPFAM" id="SSF103657">
    <property type="entry name" value="BAR/IMD domain-like"/>
    <property type="match status" value="1"/>
</dbReference>
<sequence length="263" mass="29223">MEKVNKITQDIGSSVSPFTEMVGNNFASLKQKLKIVKDLFDNLGRVGKQMASMDLIFDINKAKSQFSDITNNFSGKLLSLTNYSSDKSGKVTIKENIDGSYTSVYKRLGSASIEESEKVGLDSSLGCSLFKFGSIEDNVGEYKKKLESKYVELLVEKTEEFSNKTFKDALNSNKQVIALNNKLDSLKQSFEGLSTKEKRTTAEVEIHSVEKEMDTKIQESIIKMTKILQSPDLIALLSDTSSAMLDFYANAGNLLEDLKPELS</sequence>
<gene>
    <name evidence="2" type="ORF">AYI69_g6845</name>
</gene>
<reference evidence="3" key="1">
    <citation type="submission" date="2017-01" db="EMBL/GenBank/DDBJ databases">
        <authorList>
            <person name="Wang Y."/>
            <person name="White M."/>
            <person name="Kvist S."/>
            <person name="Moncalvo J.-M."/>
        </authorList>
    </citation>
    <scope>NUCLEOTIDE SEQUENCE [LARGE SCALE GENOMIC DNA]</scope>
    <source>
        <strain evidence="3">ID-206-W2</strain>
    </source>
</reference>
<dbReference type="GO" id="GO:0005737">
    <property type="term" value="C:cytoplasm"/>
    <property type="evidence" value="ECO:0007669"/>
    <property type="project" value="InterPro"/>
</dbReference>
<organism evidence="2 3">
    <name type="scientific">Smittium culicis</name>
    <dbReference type="NCBI Taxonomy" id="133412"/>
    <lineage>
        <taxon>Eukaryota</taxon>
        <taxon>Fungi</taxon>
        <taxon>Fungi incertae sedis</taxon>
        <taxon>Zoopagomycota</taxon>
        <taxon>Kickxellomycotina</taxon>
        <taxon>Harpellomycetes</taxon>
        <taxon>Harpellales</taxon>
        <taxon>Legeriomycetaceae</taxon>
        <taxon>Smittium</taxon>
    </lineage>
</organism>
<dbReference type="Gene3D" id="1.20.1270.60">
    <property type="entry name" value="Arfaptin homology (AH) domain/BAR domain"/>
    <property type="match status" value="1"/>
</dbReference>